<evidence type="ECO:0000259" key="1">
    <source>
        <dbReference type="Pfam" id="PF00293"/>
    </source>
</evidence>
<dbReference type="STRING" id="1802485.A2V97_04700"/>
<name>A0A1F7XLY9_9BACT</name>
<gene>
    <name evidence="2" type="ORF">A2V97_04700</name>
</gene>
<dbReference type="Proteomes" id="UP000177382">
    <property type="component" value="Unassembled WGS sequence"/>
</dbReference>
<comment type="caution">
    <text evidence="2">The sequence shown here is derived from an EMBL/GenBank/DDBJ whole genome shotgun (WGS) entry which is preliminary data.</text>
</comment>
<dbReference type="InterPro" id="IPR000086">
    <property type="entry name" value="NUDIX_hydrolase_dom"/>
</dbReference>
<dbReference type="InterPro" id="IPR015797">
    <property type="entry name" value="NUDIX_hydrolase-like_dom_sf"/>
</dbReference>
<evidence type="ECO:0000313" key="3">
    <source>
        <dbReference type="Proteomes" id="UP000177382"/>
    </source>
</evidence>
<feature type="domain" description="Nudix hydrolase" evidence="1">
    <location>
        <begin position="90"/>
        <end position="200"/>
    </location>
</feature>
<dbReference type="Pfam" id="PF00293">
    <property type="entry name" value="NUDIX"/>
    <property type="match status" value="1"/>
</dbReference>
<dbReference type="AlphaFoldDB" id="A0A1F7XLY9"/>
<evidence type="ECO:0000313" key="2">
    <source>
        <dbReference type="EMBL" id="OGM16031.1"/>
    </source>
</evidence>
<dbReference type="Gene3D" id="3.90.79.10">
    <property type="entry name" value="Nucleoside Triphosphate Pyrophosphohydrolase"/>
    <property type="match status" value="1"/>
</dbReference>
<accession>A0A1F7XLY9</accession>
<proteinExistence type="predicted"/>
<dbReference type="SUPFAM" id="SSF55811">
    <property type="entry name" value="Nudix"/>
    <property type="match status" value="1"/>
</dbReference>
<organism evidence="2 3">
    <name type="scientific">Candidatus Woesebacteria bacterium RBG_16_42_24</name>
    <dbReference type="NCBI Taxonomy" id="1802485"/>
    <lineage>
        <taxon>Bacteria</taxon>
        <taxon>Candidatus Woeseibacteriota</taxon>
    </lineage>
</organism>
<sequence>MSRKTRVVGFSLPPETHNKVEKLIKSEHKTRSEFFRGLIDLYTKQLAKDTSGSQGFETYAPTERDLATILKSYWQLRSQSKLEIIPIGLAMIINKRGQILIGARRAKDKWVENLTWVFPGGKLNSLDFENELKSRVREEVGGDVKVKTLVSARIHPDAGFKDVQIVALYFFCEPLFTHSSPKADRDLSELKWVRPGEVYKYFTTSTNDDVTRFLMSIEKGS</sequence>
<dbReference type="EMBL" id="MGFX01000001">
    <property type="protein sequence ID" value="OGM16031.1"/>
    <property type="molecule type" value="Genomic_DNA"/>
</dbReference>
<reference evidence="2 3" key="1">
    <citation type="journal article" date="2016" name="Nat. Commun.">
        <title>Thousands of microbial genomes shed light on interconnected biogeochemical processes in an aquifer system.</title>
        <authorList>
            <person name="Anantharaman K."/>
            <person name="Brown C.T."/>
            <person name="Hug L.A."/>
            <person name="Sharon I."/>
            <person name="Castelle C.J."/>
            <person name="Probst A.J."/>
            <person name="Thomas B.C."/>
            <person name="Singh A."/>
            <person name="Wilkins M.J."/>
            <person name="Karaoz U."/>
            <person name="Brodie E.L."/>
            <person name="Williams K.H."/>
            <person name="Hubbard S.S."/>
            <person name="Banfield J.F."/>
        </authorList>
    </citation>
    <scope>NUCLEOTIDE SEQUENCE [LARGE SCALE GENOMIC DNA]</scope>
</reference>
<protein>
    <recommendedName>
        <fullName evidence="1">Nudix hydrolase domain-containing protein</fullName>
    </recommendedName>
</protein>